<dbReference type="AlphaFoldDB" id="A0A3N2S3Y1"/>
<dbReference type="GO" id="GO:0008320">
    <property type="term" value="F:protein transmembrane transporter activity"/>
    <property type="evidence" value="ECO:0007669"/>
    <property type="project" value="UniProtKB-UniRule"/>
</dbReference>
<dbReference type="InterPro" id="IPR003369">
    <property type="entry name" value="TatA/B/E"/>
</dbReference>
<reference evidence="12 13" key="1">
    <citation type="submission" date="2018-10" db="EMBL/GenBank/DDBJ databases">
        <title>Horizontal transference of carbapenem resistance between Klebsiella pneumoniae and Kluyvera ascorbata during abdominal infection: a case report.</title>
        <authorList>
            <person name="Raro O.H.F."/>
            <person name="Lima-Morales D."/>
            <person name="Barth A.L."/>
            <person name="Paim T.G.S."/>
            <person name="Mott M.P."/>
            <person name="Riche C.V.W."/>
            <person name="Teixeira U.F."/>
            <person name="Waechter F."/>
            <person name="Dias C.A.G."/>
        </authorList>
    </citation>
    <scope>NUCLEOTIDE SEQUENCE [LARGE SCALE GENOMIC DNA]</scope>
    <source>
        <strain evidence="12 13">OT2</strain>
    </source>
</reference>
<dbReference type="Pfam" id="PF02416">
    <property type="entry name" value="TatA_B_E"/>
    <property type="match status" value="1"/>
</dbReference>
<dbReference type="PRINTS" id="PR01506">
    <property type="entry name" value="TATBPROTEIN"/>
</dbReference>
<evidence type="ECO:0000256" key="1">
    <source>
        <dbReference type="ARBA" id="ARBA00004167"/>
    </source>
</evidence>
<keyword evidence="7 9" id="KW-0811">Translocation</keyword>
<keyword evidence="4 9" id="KW-0812">Transmembrane</keyword>
<evidence type="ECO:0000256" key="2">
    <source>
        <dbReference type="ARBA" id="ARBA00022448"/>
    </source>
</evidence>
<dbReference type="OrthoDB" id="9816005at2"/>
<sequence length="127" mass="14112">MFDFGFSELLLVMVIGLVVLGPTRLPVVVKTVMAWVKTLRSLATTVQTELTQELKVMELQDKLKKLESMGAENLTPELKSSLETLRQATESLRQPFKNETIPAPTIGKIQPDIATDDNEPVTNEKTS</sequence>
<dbReference type="GO" id="GO:0043953">
    <property type="term" value="P:protein transport by the Tat complex"/>
    <property type="evidence" value="ECO:0007669"/>
    <property type="project" value="UniProtKB-UniRule"/>
</dbReference>
<feature type="transmembrane region" description="Helical" evidence="11">
    <location>
        <begin position="6"/>
        <end position="27"/>
    </location>
</feature>
<evidence type="ECO:0000256" key="7">
    <source>
        <dbReference type="ARBA" id="ARBA00023010"/>
    </source>
</evidence>
<keyword evidence="3 9" id="KW-1003">Cell membrane</keyword>
<organism evidence="12 13">
    <name type="scientific">Kluyvera ascorbata</name>
    <dbReference type="NCBI Taxonomy" id="51288"/>
    <lineage>
        <taxon>Bacteria</taxon>
        <taxon>Pseudomonadati</taxon>
        <taxon>Pseudomonadota</taxon>
        <taxon>Gammaproteobacteria</taxon>
        <taxon>Enterobacterales</taxon>
        <taxon>Enterobacteriaceae</taxon>
        <taxon>Kluyvera</taxon>
    </lineage>
</organism>
<evidence type="ECO:0000256" key="6">
    <source>
        <dbReference type="ARBA" id="ARBA00022989"/>
    </source>
</evidence>
<dbReference type="Gene3D" id="1.20.5.3310">
    <property type="match status" value="1"/>
</dbReference>
<comment type="similarity">
    <text evidence="9">Belongs to the TatB family.</text>
</comment>
<evidence type="ECO:0000313" key="12">
    <source>
        <dbReference type="EMBL" id="ROU14442.1"/>
    </source>
</evidence>
<dbReference type="NCBIfam" id="TIGR01410">
    <property type="entry name" value="tatB"/>
    <property type="match status" value="1"/>
</dbReference>
<keyword evidence="5 9" id="KW-0653">Protein transport</keyword>
<comment type="function">
    <text evidence="9">Part of the twin-arginine translocation (Tat) system that transports large folded proteins containing a characteristic twin-arginine motif in their signal peptide across membranes. Together with TatC, TatB is part of a receptor directly interacting with Tat signal peptides. TatB may form an oligomeric binding site that transiently accommodates folded Tat precursor proteins before their translocation.</text>
</comment>
<evidence type="ECO:0000256" key="8">
    <source>
        <dbReference type="ARBA" id="ARBA00023136"/>
    </source>
</evidence>
<comment type="subunit">
    <text evidence="9">The Tat system comprises two distinct complexes: a TatABC complex, containing multiple copies of TatA, TatB and TatC subunits, and a separate TatA complex, containing only TatA subunits. Substrates initially bind to the TatABC complex, which probably triggers association of the separate TatA complex to form the active translocon.</text>
</comment>
<dbReference type="PANTHER" id="PTHR33162:SF1">
    <property type="entry name" value="SEC-INDEPENDENT PROTEIN TRANSLOCASE PROTEIN TATA, CHLOROPLASTIC"/>
    <property type="match status" value="1"/>
</dbReference>
<keyword evidence="2 9" id="KW-0813">Transport</keyword>
<comment type="caution">
    <text evidence="12">The sequence shown here is derived from an EMBL/GenBank/DDBJ whole genome shotgun (WGS) entry which is preliminary data.</text>
</comment>
<proteinExistence type="inferred from homology"/>
<evidence type="ECO:0000256" key="9">
    <source>
        <dbReference type="HAMAP-Rule" id="MF_00237"/>
    </source>
</evidence>
<evidence type="ECO:0000256" key="10">
    <source>
        <dbReference type="SAM" id="MobiDB-lite"/>
    </source>
</evidence>
<feature type="region of interest" description="Disordered" evidence="10">
    <location>
        <begin position="93"/>
        <end position="127"/>
    </location>
</feature>
<evidence type="ECO:0000256" key="3">
    <source>
        <dbReference type="ARBA" id="ARBA00022475"/>
    </source>
</evidence>
<evidence type="ECO:0000256" key="11">
    <source>
        <dbReference type="SAM" id="Phobius"/>
    </source>
</evidence>
<evidence type="ECO:0000256" key="4">
    <source>
        <dbReference type="ARBA" id="ARBA00022692"/>
    </source>
</evidence>
<keyword evidence="6 9" id="KW-1133">Transmembrane helix</keyword>
<evidence type="ECO:0000313" key="13">
    <source>
        <dbReference type="Proteomes" id="UP000268051"/>
    </source>
</evidence>
<dbReference type="GO" id="GO:0033281">
    <property type="term" value="C:TAT protein transport complex"/>
    <property type="evidence" value="ECO:0007669"/>
    <property type="project" value="UniProtKB-UniRule"/>
</dbReference>
<evidence type="ECO:0000256" key="5">
    <source>
        <dbReference type="ARBA" id="ARBA00022927"/>
    </source>
</evidence>
<comment type="subcellular location">
    <subcellularLocation>
        <location evidence="9">Cell membrane</location>
        <topology evidence="9">Single-pass membrane protein</topology>
    </subcellularLocation>
    <subcellularLocation>
        <location evidence="1">Membrane</location>
        <topology evidence="1">Single-pass membrane protein</topology>
    </subcellularLocation>
</comment>
<dbReference type="PANTHER" id="PTHR33162">
    <property type="entry name" value="SEC-INDEPENDENT PROTEIN TRANSLOCASE PROTEIN TATA, CHLOROPLASTIC"/>
    <property type="match status" value="1"/>
</dbReference>
<gene>
    <name evidence="9 12" type="primary">tatB</name>
    <name evidence="12" type="ORF">EB837_11155</name>
</gene>
<dbReference type="Proteomes" id="UP000268051">
    <property type="component" value="Unassembled WGS sequence"/>
</dbReference>
<dbReference type="HAMAP" id="MF_00237">
    <property type="entry name" value="TatB"/>
    <property type="match status" value="1"/>
</dbReference>
<protein>
    <recommendedName>
        <fullName evidence="9">Sec-independent protein translocase protein TatB</fullName>
    </recommendedName>
</protein>
<dbReference type="EMBL" id="RHFN01000009">
    <property type="protein sequence ID" value="ROU14442.1"/>
    <property type="molecule type" value="Genomic_DNA"/>
</dbReference>
<keyword evidence="8 9" id="KW-0472">Membrane</keyword>
<name>A0A3N2S3Y1_9ENTR</name>
<accession>A0A3N2S3Y1</accession>
<dbReference type="InterPro" id="IPR018448">
    <property type="entry name" value="TatB"/>
</dbReference>